<dbReference type="AlphaFoldDB" id="A0A401ZXF5"/>
<evidence type="ECO:0000259" key="7">
    <source>
        <dbReference type="PROSITE" id="PS50850"/>
    </source>
</evidence>
<keyword evidence="5 6" id="KW-0472">Membrane</keyword>
<sequence length="473" mass="51662">MDYHSSSSTTLPSSHDELSSATALVARLERLPFFAFHRRLLIWLGLGLFFVAFNTLVVSFTITATGSAFQFDPNKNAPAAGTLIALGFLAQGAGAVAAGVLAEYYGRKRLAVAALLLSGIGIIAAFSWSLPSLIIFHTLQDLGIGAFLPLALTWFVEYVPAQSRGKTAILLATFYIWGDFLLPVLSTRATALFGADGWRALFVFGGAAPVLCALAIWFLLPESVRWLVNKGDEGQAQQLITKLEAEAEKRKITLADPATTRYSADTHPTRLGELFSSTYRRSTIVSWTQWFVCYFIATAFSNGLPTLFVAIGYQKISLLLIIAYGTASLLMTYGLAFIWKRSGARRFFLSGNYLSFISAVIGAILVGIFHLHNGLLFIADTFTALGAFVSVAGLYLYTAELFPTRIRAWALSTSRGMQCLATLIAPFLTAYLIATFGLISIFVLFGTLTCVGLLVFWRYGRETRQEILEELAS</sequence>
<comment type="subcellular location">
    <subcellularLocation>
        <location evidence="1">Cell membrane</location>
        <topology evidence="1">Multi-pass membrane protein</topology>
    </subcellularLocation>
</comment>
<feature type="transmembrane region" description="Helical" evidence="6">
    <location>
        <begin position="351"/>
        <end position="369"/>
    </location>
</feature>
<accession>A0A401ZXF5</accession>
<comment type="caution">
    <text evidence="8">The sequence shown here is derived from an EMBL/GenBank/DDBJ whole genome shotgun (WGS) entry which is preliminary data.</text>
</comment>
<feature type="domain" description="Major facilitator superfamily (MFS) profile" evidence="7">
    <location>
        <begin position="40"/>
        <end position="464"/>
    </location>
</feature>
<evidence type="ECO:0000256" key="5">
    <source>
        <dbReference type="ARBA" id="ARBA00023136"/>
    </source>
</evidence>
<feature type="transmembrane region" description="Helical" evidence="6">
    <location>
        <begin position="375"/>
        <end position="397"/>
    </location>
</feature>
<name>A0A401ZXF5_9CHLR</name>
<keyword evidence="2" id="KW-0813">Transport</keyword>
<keyword evidence="3 6" id="KW-0812">Transmembrane</keyword>
<evidence type="ECO:0000256" key="3">
    <source>
        <dbReference type="ARBA" id="ARBA00022692"/>
    </source>
</evidence>
<feature type="transmembrane region" description="Helical" evidence="6">
    <location>
        <begin position="434"/>
        <end position="457"/>
    </location>
</feature>
<evidence type="ECO:0000256" key="4">
    <source>
        <dbReference type="ARBA" id="ARBA00022989"/>
    </source>
</evidence>
<dbReference type="Pfam" id="PF00083">
    <property type="entry name" value="Sugar_tr"/>
    <property type="match status" value="1"/>
</dbReference>
<protein>
    <submittedName>
        <fullName evidence="8">MFS transporter</fullName>
    </submittedName>
</protein>
<dbReference type="PANTHER" id="PTHR23511">
    <property type="entry name" value="SYNAPTIC VESICLE GLYCOPROTEIN 2"/>
    <property type="match status" value="1"/>
</dbReference>
<evidence type="ECO:0000256" key="6">
    <source>
        <dbReference type="SAM" id="Phobius"/>
    </source>
</evidence>
<dbReference type="PANTHER" id="PTHR23511:SF34">
    <property type="entry name" value="SYNAPTIC VESICLE GLYCOPROTEIN 2"/>
    <property type="match status" value="1"/>
</dbReference>
<dbReference type="InterPro" id="IPR005828">
    <property type="entry name" value="MFS_sugar_transport-like"/>
</dbReference>
<dbReference type="PROSITE" id="PS00216">
    <property type="entry name" value="SUGAR_TRANSPORT_1"/>
    <property type="match status" value="1"/>
</dbReference>
<proteinExistence type="predicted"/>
<feature type="transmembrane region" description="Helical" evidence="6">
    <location>
        <begin position="134"/>
        <end position="156"/>
    </location>
</feature>
<organism evidence="8 9">
    <name type="scientific">Tengunoibacter tsumagoiensis</name>
    <dbReference type="NCBI Taxonomy" id="2014871"/>
    <lineage>
        <taxon>Bacteria</taxon>
        <taxon>Bacillati</taxon>
        <taxon>Chloroflexota</taxon>
        <taxon>Ktedonobacteria</taxon>
        <taxon>Ktedonobacterales</taxon>
        <taxon>Dictyobacteraceae</taxon>
        <taxon>Tengunoibacter</taxon>
    </lineage>
</organism>
<dbReference type="Gene3D" id="1.20.1250.20">
    <property type="entry name" value="MFS general substrate transporter like domains"/>
    <property type="match status" value="1"/>
</dbReference>
<reference evidence="9" key="1">
    <citation type="submission" date="2018-12" db="EMBL/GenBank/DDBJ databases">
        <title>Tengunoibacter tsumagoiensis gen. nov., sp. nov., Dictyobacter kobayashii sp. nov., D. alpinus sp. nov., and D. joshuensis sp. nov. and description of Dictyobacteraceae fam. nov. within the order Ktedonobacterales isolated from Tengu-no-mugimeshi.</title>
        <authorList>
            <person name="Wang C.M."/>
            <person name="Zheng Y."/>
            <person name="Sakai Y."/>
            <person name="Toyoda A."/>
            <person name="Minakuchi Y."/>
            <person name="Abe K."/>
            <person name="Yokota A."/>
            <person name="Yabe S."/>
        </authorList>
    </citation>
    <scope>NUCLEOTIDE SEQUENCE [LARGE SCALE GENOMIC DNA]</scope>
    <source>
        <strain evidence="9">Uno3</strain>
    </source>
</reference>
<feature type="transmembrane region" description="Helical" evidence="6">
    <location>
        <begin position="317"/>
        <end position="339"/>
    </location>
</feature>
<evidence type="ECO:0000256" key="2">
    <source>
        <dbReference type="ARBA" id="ARBA00022448"/>
    </source>
</evidence>
<feature type="transmembrane region" description="Helical" evidence="6">
    <location>
        <begin position="82"/>
        <end position="102"/>
    </location>
</feature>
<dbReference type="Proteomes" id="UP000287352">
    <property type="component" value="Unassembled WGS sequence"/>
</dbReference>
<feature type="transmembrane region" description="Helical" evidence="6">
    <location>
        <begin position="198"/>
        <end position="220"/>
    </location>
</feature>
<dbReference type="OrthoDB" id="9783823at2"/>
<keyword evidence="4 6" id="KW-1133">Transmembrane helix</keyword>
<dbReference type="InterPro" id="IPR036259">
    <property type="entry name" value="MFS_trans_sf"/>
</dbReference>
<dbReference type="GO" id="GO:0022857">
    <property type="term" value="F:transmembrane transporter activity"/>
    <property type="evidence" value="ECO:0007669"/>
    <property type="project" value="InterPro"/>
</dbReference>
<dbReference type="EMBL" id="BIFR01000001">
    <property type="protein sequence ID" value="GCE11515.1"/>
    <property type="molecule type" value="Genomic_DNA"/>
</dbReference>
<evidence type="ECO:0000256" key="1">
    <source>
        <dbReference type="ARBA" id="ARBA00004651"/>
    </source>
</evidence>
<feature type="transmembrane region" description="Helical" evidence="6">
    <location>
        <begin position="409"/>
        <end position="428"/>
    </location>
</feature>
<evidence type="ECO:0000313" key="9">
    <source>
        <dbReference type="Proteomes" id="UP000287352"/>
    </source>
</evidence>
<gene>
    <name evidence="8" type="ORF">KTT_13740</name>
</gene>
<dbReference type="PROSITE" id="PS50850">
    <property type="entry name" value="MFS"/>
    <property type="match status" value="1"/>
</dbReference>
<keyword evidence="9" id="KW-1185">Reference proteome</keyword>
<dbReference type="InterPro" id="IPR020846">
    <property type="entry name" value="MFS_dom"/>
</dbReference>
<evidence type="ECO:0000313" key="8">
    <source>
        <dbReference type="EMBL" id="GCE11515.1"/>
    </source>
</evidence>
<feature type="transmembrane region" description="Helical" evidence="6">
    <location>
        <begin position="168"/>
        <end position="186"/>
    </location>
</feature>
<dbReference type="SUPFAM" id="SSF103473">
    <property type="entry name" value="MFS general substrate transporter"/>
    <property type="match status" value="1"/>
</dbReference>
<dbReference type="InterPro" id="IPR005829">
    <property type="entry name" value="Sugar_transporter_CS"/>
</dbReference>
<feature type="transmembrane region" description="Helical" evidence="6">
    <location>
        <begin position="290"/>
        <end position="311"/>
    </location>
</feature>
<feature type="transmembrane region" description="Helical" evidence="6">
    <location>
        <begin position="40"/>
        <end position="62"/>
    </location>
</feature>
<dbReference type="GO" id="GO:0005886">
    <property type="term" value="C:plasma membrane"/>
    <property type="evidence" value="ECO:0007669"/>
    <property type="project" value="UniProtKB-SubCell"/>
</dbReference>
<dbReference type="RefSeq" id="WP_126579222.1">
    <property type="nucleotide sequence ID" value="NZ_BIFR01000001.1"/>
</dbReference>
<feature type="transmembrane region" description="Helical" evidence="6">
    <location>
        <begin position="109"/>
        <end position="128"/>
    </location>
</feature>